<evidence type="ECO:0000256" key="1">
    <source>
        <dbReference type="SAM" id="MobiDB-lite"/>
    </source>
</evidence>
<name>A0A6J2U1D1_DROLE</name>
<dbReference type="RefSeq" id="XP_030382491.1">
    <property type="nucleotide sequence ID" value="XM_030526631.1"/>
</dbReference>
<dbReference type="AlphaFoldDB" id="A0A6J2U1D1"/>
<organism evidence="2 3">
    <name type="scientific">Drosophila lebanonensis</name>
    <name type="common">Fruit fly</name>
    <name type="synonym">Scaptodrosophila lebanonensis</name>
    <dbReference type="NCBI Taxonomy" id="7225"/>
    <lineage>
        <taxon>Eukaryota</taxon>
        <taxon>Metazoa</taxon>
        <taxon>Ecdysozoa</taxon>
        <taxon>Arthropoda</taxon>
        <taxon>Hexapoda</taxon>
        <taxon>Insecta</taxon>
        <taxon>Pterygota</taxon>
        <taxon>Neoptera</taxon>
        <taxon>Endopterygota</taxon>
        <taxon>Diptera</taxon>
        <taxon>Brachycera</taxon>
        <taxon>Muscomorpha</taxon>
        <taxon>Ephydroidea</taxon>
        <taxon>Drosophilidae</taxon>
        <taxon>Scaptodrosophila</taxon>
    </lineage>
</organism>
<sequence>MGRREAWSTEKPSDLQTKPTRWEYQDGRETVDLYHRKIDNLGNKEMYSAGLHQKHVYNKNSRTTADRTYIDVHNRKTDLITDGDPYIQDDFGHRHLENNVVHFAENEINKENKHARQVNFDRMKHDDDSMRRHEIERGSDICTNTEQISFQNKEELFTKNGNVEILQLRTRDRMRSRTVLDEENTYANIPNNSSTNLTQPHLLMVDNMGKEILMRRFIEEQPDGKQIIREHYQIVPGDTYIKSMPNEIKQASIVKMEEDTFNLGKSGPNSIIYSQTEPEIKITQTPPSQAIDTITHIHPTASNITMTHKLEKSLNTQNALLRQILLEKTKLPNKSAQHEITLETQSLPGQSSVIAIATQTDCEAGTQTETVHNLMQSTFGKFEVMPSRRRARSENDDFMSENSKGVYYIKRRIKTCTRNRVDPHQKILIVEDLRRKLHKPTRKENNINKYVNELGEKSHRTDLHKESNASFKSQSLNREILMEITDSFSASASSDEQYYEYSGEEQDENDIIYSSDSDANEIVIRENKYLPRSIRNREMEKYYVDDENNYHYKNEINKKSPNDVKIHSCSEPEVRERLSRLDHFRHTLRKKNFHQSPVSKLKKKICKIDTNPNTKNTEIPSSKHLFNARSHPGENEPKYMENKPFSNDRTLTESSKLHNLTRKKILSSEKLDLKTSKSIKPTHAAHKNRIQKRTESSSHQTHNGNRMLKEDRDANRRNRPNVKRDTSHPLLQHSEHRFERENAPDIPPPPTKLPHYMYPETPPYATRLKKDEEIKQKPSPIKENEVKVSNSHINVCKEDQNCLTEINAPKHDQIKLNVSKLEDDHDSGIAMNSLLNSMGRRNPITEKKSVFSIAYDDISRVKKITSGAESPHYS</sequence>
<dbReference type="OrthoDB" id="8188793at2759"/>
<gene>
    <name evidence="3" type="primary">LOC115630005</name>
</gene>
<feature type="region of interest" description="Disordered" evidence="1">
    <location>
        <begin position="611"/>
        <end position="756"/>
    </location>
</feature>
<dbReference type="GeneID" id="115630005"/>
<feature type="compositionally biased region" description="Basic and acidic residues" evidence="1">
    <location>
        <begin position="707"/>
        <end position="743"/>
    </location>
</feature>
<feature type="compositionally biased region" description="Basic and acidic residues" evidence="1">
    <location>
        <begin position="666"/>
        <end position="675"/>
    </location>
</feature>
<keyword evidence="2" id="KW-1185">Reference proteome</keyword>
<feature type="compositionally biased region" description="Polar residues" evidence="1">
    <location>
        <begin position="644"/>
        <end position="658"/>
    </location>
</feature>
<evidence type="ECO:0000313" key="2">
    <source>
        <dbReference type="Proteomes" id="UP000504634"/>
    </source>
</evidence>
<evidence type="ECO:0000313" key="3">
    <source>
        <dbReference type="RefSeq" id="XP_030382491.1"/>
    </source>
</evidence>
<feature type="compositionally biased region" description="Polar residues" evidence="1">
    <location>
        <begin position="611"/>
        <end position="620"/>
    </location>
</feature>
<proteinExistence type="predicted"/>
<dbReference type="Proteomes" id="UP000504634">
    <property type="component" value="Unplaced"/>
</dbReference>
<feature type="compositionally biased region" description="Basic and acidic residues" evidence="1">
    <location>
        <begin position="631"/>
        <end position="641"/>
    </location>
</feature>
<reference evidence="3" key="1">
    <citation type="submission" date="2025-08" db="UniProtKB">
        <authorList>
            <consortium name="RefSeq"/>
        </authorList>
    </citation>
    <scope>IDENTIFICATION</scope>
    <source>
        <strain evidence="3">11010-0011.00</strain>
        <tissue evidence="3">Whole body</tissue>
    </source>
</reference>
<protein>
    <submittedName>
        <fullName evidence="3">Cadherin-86C-like</fullName>
    </submittedName>
</protein>
<accession>A0A6J2U1D1</accession>